<dbReference type="AlphaFoldDB" id="A0A923SE82"/>
<dbReference type="RefSeq" id="WP_187016963.1">
    <property type="nucleotide sequence ID" value="NZ_JACRUK010000003.1"/>
</dbReference>
<name>A0A923SE82_9FLAO</name>
<evidence type="ECO:0000313" key="2">
    <source>
        <dbReference type="Proteomes" id="UP000641454"/>
    </source>
</evidence>
<gene>
    <name evidence="1" type="ORF">H8R25_02290</name>
</gene>
<organism evidence="1 2">
    <name type="scientific">Flavobacterium muglaense</name>
    <dbReference type="NCBI Taxonomy" id="2764716"/>
    <lineage>
        <taxon>Bacteria</taxon>
        <taxon>Pseudomonadati</taxon>
        <taxon>Bacteroidota</taxon>
        <taxon>Flavobacteriia</taxon>
        <taxon>Flavobacteriales</taxon>
        <taxon>Flavobacteriaceae</taxon>
        <taxon>Flavobacterium</taxon>
    </lineage>
</organism>
<dbReference type="EMBL" id="JACRUL010000003">
    <property type="protein sequence ID" value="MBC5843267.1"/>
    <property type="molecule type" value="Genomic_DNA"/>
</dbReference>
<keyword evidence="2" id="KW-1185">Reference proteome</keyword>
<proteinExistence type="predicted"/>
<sequence length="133" mass="15240">MYELLQTLAINNEWVFEYSKSDYQNLYDDMTTDKVHLFIDPITIDTSFSDAGVETHTYSGKLMLLVSSDVDEDYKDKYINNIKPLMNEASTILKNALVCADATINKFTQVEVINLFDFNLDGLLITYSITLIE</sequence>
<protein>
    <submittedName>
        <fullName evidence="1">Uncharacterized protein</fullName>
    </submittedName>
</protein>
<evidence type="ECO:0000313" key="1">
    <source>
        <dbReference type="EMBL" id="MBC5843267.1"/>
    </source>
</evidence>
<comment type="caution">
    <text evidence="1">The sequence shown here is derived from an EMBL/GenBank/DDBJ whole genome shotgun (WGS) entry which is preliminary data.</text>
</comment>
<accession>A0A923SE82</accession>
<dbReference type="Proteomes" id="UP000641454">
    <property type="component" value="Unassembled WGS sequence"/>
</dbReference>
<reference evidence="1 2" key="1">
    <citation type="submission" date="2020-08" db="EMBL/GenBank/DDBJ databases">
        <title>Description of novel Flavobacterium F-392 isolate.</title>
        <authorList>
            <person name="Saticioglu I.B."/>
            <person name="Duman M."/>
            <person name="Altun S."/>
        </authorList>
    </citation>
    <scope>NUCLEOTIDE SEQUENCE [LARGE SCALE GENOMIC DNA]</scope>
    <source>
        <strain evidence="1 2">F-392</strain>
    </source>
</reference>